<comment type="caution">
    <text evidence="8">The sequence shown here is derived from an EMBL/GenBank/DDBJ whole genome shotgun (WGS) entry which is preliminary data.</text>
</comment>
<proteinExistence type="inferred from homology"/>
<feature type="transmembrane region" description="Helical" evidence="7">
    <location>
        <begin position="337"/>
        <end position="355"/>
    </location>
</feature>
<keyword evidence="4 7" id="KW-0812">Transmembrane</keyword>
<dbReference type="Pfam" id="PF13440">
    <property type="entry name" value="Polysacc_synt_3"/>
    <property type="match status" value="1"/>
</dbReference>
<feature type="transmembrane region" description="Helical" evidence="7">
    <location>
        <begin position="304"/>
        <end position="325"/>
    </location>
</feature>
<name>A0ABT9JT51_9PROT</name>
<evidence type="ECO:0000256" key="5">
    <source>
        <dbReference type="ARBA" id="ARBA00022989"/>
    </source>
</evidence>
<dbReference type="PANTHER" id="PTHR30250">
    <property type="entry name" value="PST FAMILY PREDICTED COLANIC ACID TRANSPORTER"/>
    <property type="match status" value="1"/>
</dbReference>
<keyword evidence="3" id="KW-1003">Cell membrane</keyword>
<organism evidence="8 9">
    <name type="scientific">Methylophilus aquaticus</name>
    <dbReference type="NCBI Taxonomy" id="1971610"/>
    <lineage>
        <taxon>Bacteria</taxon>
        <taxon>Pseudomonadati</taxon>
        <taxon>Pseudomonadota</taxon>
        <taxon>Betaproteobacteria</taxon>
        <taxon>Nitrosomonadales</taxon>
        <taxon>Methylophilaceae</taxon>
        <taxon>Methylophilus</taxon>
    </lineage>
</organism>
<feature type="transmembrane region" description="Helical" evidence="7">
    <location>
        <begin position="396"/>
        <end position="414"/>
    </location>
</feature>
<evidence type="ECO:0000256" key="4">
    <source>
        <dbReference type="ARBA" id="ARBA00022692"/>
    </source>
</evidence>
<sequence length="452" mass="51030">MASLKNKTLSSGLIIATSNIASQIFRLMGNLVLTRLLMPEIFGLMSVAYTIQFGLNLFSDIGLSQNLIQSGRSHEKRYINTLWTLQVLRGVVITLLGIIAACTVWSLNQFDIFDIHTVYANPQLPLIIVLITINQFILGFQSTNAAFAIRNLNVMRKTMLDLLGQVLSLIITIAITYFWRDVWALIIGGIINSFFTVYVSHRYLGVSDNRFDWDVTAVKDIIKFGKWVFLSSAIGFLYISGDRFMLGGLVSARTLGLYTTAYFLSNALMEMLNRVFSFAAFPALSEVYRTKPENLRNIYYRLRLPVDVLCLLTAGVLYITGHIVIDVLYDDRYAEAGVILEILSLSLAVSRFTLAEQCYLAMGKPELLVRLNLLRAIAIIVIMPIVLRIYGFHASLYVIALNGVFSLPLVFFNKMRWQLLNVKKELYVIPVFFIGLLIGKGLEFLYNCIGRL</sequence>
<dbReference type="InterPro" id="IPR050833">
    <property type="entry name" value="Poly_Biosynth_Transport"/>
</dbReference>
<feature type="transmembrane region" description="Helical" evidence="7">
    <location>
        <begin position="159"/>
        <end position="179"/>
    </location>
</feature>
<dbReference type="EMBL" id="JAVCAP010000014">
    <property type="protein sequence ID" value="MDP8567753.1"/>
    <property type="molecule type" value="Genomic_DNA"/>
</dbReference>
<keyword evidence="5 7" id="KW-1133">Transmembrane helix</keyword>
<evidence type="ECO:0000256" key="1">
    <source>
        <dbReference type="ARBA" id="ARBA00004651"/>
    </source>
</evidence>
<accession>A0ABT9JT51</accession>
<evidence type="ECO:0000313" key="9">
    <source>
        <dbReference type="Proteomes" id="UP001225906"/>
    </source>
</evidence>
<comment type="subcellular location">
    <subcellularLocation>
        <location evidence="1">Cell membrane</location>
        <topology evidence="1">Multi-pass membrane protein</topology>
    </subcellularLocation>
</comment>
<dbReference type="Proteomes" id="UP001225906">
    <property type="component" value="Unassembled WGS sequence"/>
</dbReference>
<dbReference type="RefSeq" id="WP_306389465.1">
    <property type="nucleotide sequence ID" value="NZ_JAVCAP010000014.1"/>
</dbReference>
<feature type="transmembrane region" description="Helical" evidence="7">
    <location>
        <begin position="82"/>
        <end position="106"/>
    </location>
</feature>
<comment type="similarity">
    <text evidence="2">Belongs to the polysaccharide synthase family.</text>
</comment>
<protein>
    <submittedName>
        <fullName evidence="8">Oligosaccharide flippase family protein</fullName>
    </submittedName>
</protein>
<feature type="transmembrane region" description="Helical" evidence="7">
    <location>
        <begin position="426"/>
        <end position="446"/>
    </location>
</feature>
<feature type="transmembrane region" description="Helical" evidence="7">
    <location>
        <begin position="224"/>
        <end position="241"/>
    </location>
</feature>
<evidence type="ECO:0000256" key="7">
    <source>
        <dbReference type="SAM" id="Phobius"/>
    </source>
</evidence>
<dbReference type="PANTHER" id="PTHR30250:SF10">
    <property type="entry name" value="LIPOPOLYSACCHARIDE BIOSYNTHESIS PROTEIN WZXC"/>
    <property type="match status" value="1"/>
</dbReference>
<evidence type="ECO:0000256" key="6">
    <source>
        <dbReference type="ARBA" id="ARBA00023136"/>
    </source>
</evidence>
<feature type="transmembrane region" description="Helical" evidence="7">
    <location>
        <begin position="261"/>
        <end position="284"/>
    </location>
</feature>
<evidence type="ECO:0000256" key="2">
    <source>
        <dbReference type="ARBA" id="ARBA00007430"/>
    </source>
</evidence>
<evidence type="ECO:0000313" key="8">
    <source>
        <dbReference type="EMBL" id="MDP8567753.1"/>
    </source>
</evidence>
<evidence type="ECO:0000256" key="3">
    <source>
        <dbReference type="ARBA" id="ARBA00022475"/>
    </source>
</evidence>
<feature type="transmembrane region" description="Helical" evidence="7">
    <location>
        <begin position="367"/>
        <end position="390"/>
    </location>
</feature>
<keyword evidence="9" id="KW-1185">Reference proteome</keyword>
<gene>
    <name evidence="8" type="ORF">Q9291_07815</name>
</gene>
<feature type="transmembrane region" description="Helical" evidence="7">
    <location>
        <begin position="185"/>
        <end position="204"/>
    </location>
</feature>
<feature type="transmembrane region" description="Helical" evidence="7">
    <location>
        <begin position="126"/>
        <end position="147"/>
    </location>
</feature>
<keyword evidence="6 7" id="KW-0472">Membrane</keyword>
<reference evidence="9" key="1">
    <citation type="journal article" date="2019" name="Int. J. Syst. Evol. Microbiol.">
        <title>The Global Catalogue of Microorganisms (GCM) 10K type strain sequencing project: providing services to taxonomists for standard genome sequencing and annotation.</title>
        <authorList>
            <consortium name="The Broad Institute Genomics Platform"/>
            <consortium name="The Broad Institute Genome Sequencing Center for Infectious Disease"/>
            <person name="Wu L."/>
            <person name="Ma J."/>
        </authorList>
    </citation>
    <scope>NUCLEOTIDE SEQUENCE [LARGE SCALE GENOMIC DNA]</scope>
    <source>
        <strain evidence="9">VKM B-3159</strain>
    </source>
</reference>